<dbReference type="PANTHER" id="PTHR28008">
    <property type="entry name" value="DOMAIN PROTEIN, PUTATIVE (AFU_ORTHOLOGUE AFUA_3G10980)-RELATED"/>
    <property type="match status" value="1"/>
</dbReference>
<dbReference type="GeneID" id="34234800"/>
<accession>A0A1H4EFG2</accession>
<evidence type="ECO:0000313" key="3">
    <source>
        <dbReference type="Proteomes" id="UP000199002"/>
    </source>
</evidence>
<feature type="transmembrane region" description="Helical" evidence="1">
    <location>
        <begin position="76"/>
        <end position="95"/>
    </location>
</feature>
<reference evidence="3" key="1">
    <citation type="submission" date="2016-10" db="EMBL/GenBank/DDBJ databases">
        <authorList>
            <person name="Varghese N."/>
            <person name="Submissions S."/>
        </authorList>
    </citation>
    <scope>NUCLEOTIDE SEQUENCE [LARGE SCALE GENOMIC DNA]</scope>
    <source>
        <strain evidence="3">DSM 25157</strain>
    </source>
</reference>
<keyword evidence="1" id="KW-0472">Membrane</keyword>
<keyword evidence="1" id="KW-1133">Transmembrane helix</keyword>
<dbReference type="AlphaFoldDB" id="A0A1H4EFG2"/>
<name>A0A1H4EFG2_9BURK</name>
<organism evidence="2 3">
    <name type="scientific">Acidovorax soli</name>
    <dbReference type="NCBI Taxonomy" id="592050"/>
    <lineage>
        <taxon>Bacteria</taxon>
        <taxon>Pseudomonadati</taxon>
        <taxon>Pseudomonadota</taxon>
        <taxon>Betaproteobacteria</taxon>
        <taxon>Burkholderiales</taxon>
        <taxon>Comamonadaceae</taxon>
        <taxon>Acidovorax</taxon>
    </lineage>
</organism>
<gene>
    <name evidence="2" type="ORF">SAMN05421875_13429</name>
</gene>
<keyword evidence="3" id="KW-1185">Reference proteome</keyword>
<proteinExistence type="predicted"/>
<protein>
    <submittedName>
        <fullName evidence="2">VanZ like family protein</fullName>
    </submittedName>
</protein>
<dbReference type="STRING" id="592050.SAMN05421875_13429"/>
<sequence>MRAVARHLAHAPHWLHRGLVVGFWALALCVAVLSLMPVAYLPPPVFSVWDKAQHALAFTALAALGLLAYPRRPWRLAVGLLAFGGAIELAQAATGWRYGEWGDWLADAVGLAAGSALAWRSRHRRAPPAASPRGSTTGL</sequence>
<dbReference type="Proteomes" id="UP000199002">
    <property type="component" value="Unassembled WGS sequence"/>
</dbReference>
<keyword evidence="1" id="KW-0812">Transmembrane</keyword>
<evidence type="ECO:0000313" key="2">
    <source>
        <dbReference type="EMBL" id="SEA83310.1"/>
    </source>
</evidence>
<dbReference type="RefSeq" id="WP_208859750.1">
    <property type="nucleotide sequence ID" value="NZ_CAXIQL010000077.1"/>
</dbReference>
<dbReference type="EMBL" id="FNQJ01000034">
    <property type="protein sequence ID" value="SEA83310.1"/>
    <property type="molecule type" value="Genomic_DNA"/>
</dbReference>
<feature type="transmembrane region" description="Helical" evidence="1">
    <location>
        <begin position="52"/>
        <end position="69"/>
    </location>
</feature>
<dbReference type="PANTHER" id="PTHR28008:SF1">
    <property type="entry name" value="DOMAIN PROTEIN, PUTATIVE (AFU_ORTHOLOGUE AFUA_3G10980)-RELATED"/>
    <property type="match status" value="1"/>
</dbReference>
<evidence type="ECO:0000256" key="1">
    <source>
        <dbReference type="SAM" id="Phobius"/>
    </source>
</evidence>
<feature type="transmembrane region" description="Helical" evidence="1">
    <location>
        <begin position="21"/>
        <end position="40"/>
    </location>
</feature>